<name>A0A1F7ILQ9_9BACT</name>
<dbReference type="Proteomes" id="UP000179072">
    <property type="component" value="Unassembled WGS sequence"/>
</dbReference>
<keyword evidence="1" id="KW-0472">Membrane</keyword>
<organism evidence="2 3">
    <name type="scientific">Candidatus Roizmanbacteria bacterium RIFCSPLOWO2_01_FULL_38_11</name>
    <dbReference type="NCBI Taxonomy" id="1802060"/>
    <lineage>
        <taxon>Bacteria</taxon>
        <taxon>Candidatus Roizmaniibacteriota</taxon>
    </lineage>
</organism>
<dbReference type="AlphaFoldDB" id="A0A1F7ILQ9"/>
<evidence type="ECO:0008006" key="4">
    <source>
        <dbReference type="Google" id="ProtNLM"/>
    </source>
</evidence>
<protein>
    <recommendedName>
        <fullName evidence="4">DUF1761 domain-containing protein</fullName>
    </recommendedName>
</protein>
<feature type="transmembrane region" description="Helical" evidence="1">
    <location>
        <begin position="6"/>
        <end position="26"/>
    </location>
</feature>
<proteinExistence type="predicted"/>
<comment type="caution">
    <text evidence="2">The sequence shown here is derived from an EMBL/GenBank/DDBJ whole genome shotgun (WGS) entry which is preliminary data.</text>
</comment>
<sequence>MTLGEINYIAVFLAAVANMVVGMFWYSPSILGKKWMKLMGLKEKAMGKMDNETRKSYMLGFLISLLGAYVLAHFVNWFQLETIQEAVQFAFWTWLGFVAVVQASDMLRTKTPTKSFYINSGYRLVGLVVMASILTFWG</sequence>
<evidence type="ECO:0000313" key="3">
    <source>
        <dbReference type="Proteomes" id="UP000179072"/>
    </source>
</evidence>
<evidence type="ECO:0000313" key="2">
    <source>
        <dbReference type="EMBL" id="OGK44324.1"/>
    </source>
</evidence>
<gene>
    <name evidence="2" type="ORF">A2957_03160</name>
</gene>
<keyword evidence="1" id="KW-1133">Transmembrane helix</keyword>
<dbReference type="Pfam" id="PF08570">
    <property type="entry name" value="DUF1761"/>
    <property type="match status" value="1"/>
</dbReference>
<keyword evidence="1" id="KW-0812">Transmembrane</keyword>
<feature type="transmembrane region" description="Helical" evidence="1">
    <location>
        <begin position="116"/>
        <end position="137"/>
    </location>
</feature>
<feature type="transmembrane region" description="Helical" evidence="1">
    <location>
        <begin position="56"/>
        <end position="80"/>
    </location>
</feature>
<accession>A0A1F7ILQ9</accession>
<reference evidence="2 3" key="1">
    <citation type="journal article" date="2016" name="Nat. Commun.">
        <title>Thousands of microbial genomes shed light on interconnected biogeochemical processes in an aquifer system.</title>
        <authorList>
            <person name="Anantharaman K."/>
            <person name="Brown C.T."/>
            <person name="Hug L.A."/>
            <person name="Sharon I."/>
            <person name="Castelle C.J."/>
            <person name="Probst A.J."/>
            <person name="Thomas B.C."/>
            <person name="Singh A."/>
            <person name="Wilkins M.J."/>
            <person name="Karaoz U."/>
            <person name="Brodie E.L."/>
            <person name="Williams K.H."/>
            <person name="Hubbard S.S."/>
            <person name="Banfield J.F."/>
        </authorList>
    </citation>
    <scope>NUCLEOTIDE SEQUENCE [LARGE SCALE GENOMIC DNA]</scope>
</reference>
<dbReference type="InterPro" id="IPR013879">
    <property type="entry name" value="DUF1761"/>
</dbReference>
<dbReference type="EMBL" id="MGAK01000019">
    <property type="protein sequence ID" value="OGK44324.1"/>
    <property type="molecule type" value="Genomic_DNA"/>
</dbReference>
<evidence type="ECO:0000256" key="1">
    <source>
        <dbReference type="SAM" id="Phobius"/>
    </source>
</evidence>